<evidence type="ECO:0000313" key="8">
    <source>
        <dbReference type="Proteomes" id="UP000015104"/>
    </source>
</evidence>
<keyword evidence="5" id="KW-0238">DNA-binding</keyword>
<comment type="catalytic activity">
    <reaction evidence="1">
        <text>ATP-dependent breakage, passage and rejoining of double-stranded DNA.</text>
        <dbReference type="EC" id="5.6.2.2"/>
    </reaction>
</comment>
<evidence type="ECO:0000256" key="4">
    <source>
        <dbReference type="ARBA" id="ARBA00023029"/>
    </source>
</evidence>
<dbReference type="PANTHER" id="PTHR10169">
    <property type="entry name" value="DNA TOPOISOMERASE/GYRASE"/>
    <property type="match status" value="1"/>
</dbReference>
<evidence type="ECO:0000256" key="5">
    <source>
        <dbReference type="ARBA" id="ARBA00023125"/>
    </source>
</evidence>
<protein>
    <recommendedName>
        <fullName evidence="3">DNA topoisomerase (ATP-hydrolyzing)</fullName>
        <ecNumber evidence="3">5.6.2.2</ecNumber>
    </recommendedName>
</protein>
<comment type="cofactor">
    <cofactor evidence="2">
        <name>Mg(2+)</name>
        <dbReference type="ChEBI" id="CHEBI:18420"/>
    </cofactor>
</comment>
<dbReference type="PANTHER" id="PTHR10169:SF38">
    <property type="entry name" value="DNA TOPOISOMERASE 2"/>
    <property type="match status" value="1"/>
</dbReference>
<dbReference type="GO" id="GO:0003918">
    <property type="term" value="F:DNA topoisomerase type II (double strand cut, ATP-hydrolyzing) activity"/>
    <property type="evidence" value="ECO:0007669"/>
    <property type="project" value="UniProtKB-EC"/>
</dbReference>
<sequence>MKQSYLMYFIIFYYKDSRHVDHVRELILTKLTTHQRKHQLWVFINCKCNQSDKFFTTVLKIGIVENILQWVKFKAQEQLNKQGVKSKHSRVHVPKLEDANLAGEARSIDCSSSRLIFRYLFSKLIYRNFNYNLSH</sequence>
<dbReference type="eggNOG" id="KOG0355">
    <property type="taxonomic scope" value="Eukaryota"/>
</dbReference>
<dbReference type="GO" id="GO:0000819">
    <property type="term" value="P:sister chromatid segregation"/>
    <property type="evidence" value="ECO:0007669"/>
    <property type="project" value="TreeGrafter"/>
</dbReference>
<reference evidence="8" key="1">
    <citation type="submission" date="2011-08" db="EMBL/GenBank/DDBJ databases">
        <authorList>
            <person name="Rombauts S."/>
        </authorList>
    </citation>
    <scope>NUCLEOTIDE SEQUENCE</scope>
    <source>
        <strain evidence="8">London</strain>
    </source>
</reference>
<dbReference type="GO" id="GO:0003677">
    <property type="term" value="F:DNA binding"/>
    <property type="evidence" value="ECO:0007669"/>
    <property type="project" value="UniProtKB-KW"/>
</dbReference>
<dbReference type="STRING" id="32264.T1K873"/>
<dbReference type="HOGENOM" id="CLU_1888435_0_0_1"/>
<evidence type="ECO:0000256" key="1">
    <source>
        <dbReference type="ARBA" id="ARBA00000185"/>
    </source>
</evidence>
<evidence type="ECO:0000313" key="7">
    <source>
        <dbReference type="EnsemblMetazoa" id="tetur07g00290.1"/>
    </source>
</evidence>
<dbReference type="EnsemblMetazoa" id="tetur07g00290.1">
    <property type="protein sequence ID" value="tetur07g00290.1"/>
    <property type="gene ID" value="tetur07g00290"/>
</dbReference>
<dbReference type="EMBL" id="CAEY01001871">
    <property type="status" value="NOT_ANNOTATED_CDS"/>
    <property type="molecule type" value="Genomic_DNA"/>
</dbReference>
<dbReference type="GO" id="GO:0005634">
    <property type="term" value="C:nucleus"/>
    <property type="evidence" value="ECO:0007669"/>
    <property type="project" value="TreeGrafter"/>
</dbReference>
<dbReference type="Proteomes" id="UP000015104">
    <property type="component" value="Unassembled WGS sequence"/>
</dbReference>
<evidence type="ECO:0000256" key="6">
    <source>
        <dbReference type="ARBA" id="ARBA00023235"/>
    </source>
</evidence>
<organism evidence="7 8">
    <name type="scientific">Tetranychus urticae</name>
    <name type="common">Two-spotted spider mite</name>
    <dbReference type="NCBI Taxonomy" id="32264"/>
    <lineage>
        <taxon>Eukaryota</taxon>
        <taxon>Metazoa</taxon>
        <taxon>Ecdysozoa</taxon>
        <taxon>Arthropoda</taxon>
        <taxon>Chelicerata</taxon>
        <taxon>Arachnida</taxon>
        <taxon>Acari</taxon>
        <taxon>Acariformes</taxon>
        <taxon>Trombidiformes</taxon>
        <taxon>Prostigmata</taxon>
        <taxon>Eleutherengona</taxon>
        <taxon>Raphignathae</taxon>
        <taxon>Tetranychoidea</taxon>
        <taxon>Tetranychidae</taxon>
        <taxon>Tetranychus</taxon>
    </lineage>
</organism>
<keyword evidence="6" id="KW-0413">Isomerase</keyword>
<proteinExistence type="predicted"/>
<reference evidence="7" key="2">
    <citation type="submission" date="2015-06" db="UniProtKB">
        <authorList>
            <consortium name="EnsemblMetazoa"/>
        </authorList>
    </citation>
    <scope>IDENTIFICATION</scope>
</reference>
<keyword evidence="8" id="KW-1185">Reference proteome</keyword>
<dbReference type="GO" id="GO:0000712">
    <property type="term" value="P:resolution of meiotic recombination intermediates"/>
    <property type="evidence" value="ECO:0007669"/>
    <property type="project" value="TreeGrafter"/>
</dbReference>
<accession>T1K873</accession>
<keyword evidence="4" id="KW-0799">Topoisomerase</keyword>
<evidence type="ECO:0000256" key="2">
    <source>
        <dbReference type="ARBA" id="ARBA00001946"/>
    </source>
</evidence>
<dbReference type="InterPro" id="IPR050634">
    <property type="entry name" value="DNA_Topoisomerase_II"/>
</dbReference>
<evidence type="ECO:0000256" key="3">
    <source>
        <dbReference type="ARBA" id="ARBA00012895"/>
    </source>
</evidence>
<dbReference type="AlphaFoldDB" id="T1K873"/>
<name>T1K873_TETUR</name>
<dbReference type="EC" id="5.6.2.2" evidence="3"/>